<dbReference type="EMBL" id="JACSQZ010000049">
    <property type="protein sequence ID" value="MBD7915909.1"/>
    <property type="molecule type" value="Genomic_DNA"/>
</dbReference>
<dbReference type="Gene3D" id="1.10.10.10">
    <property type="entry name" value="Winged helix-like DNA-binding domain superfamily/Winged helix DNA-binding domain"/>
    <property type="match status" value="1"/>
</dbReference>
<evidence type="ECO:0000313" key="10">
    <source>
        <dbReference type="EMBL" id="MBD7915909.1"/>
    </source>
</evidence>
<keyword evidence="6" id="KW-0597">Phosphoprotein</keyword>
<evidence type="ECO:0000256" key="7">
    <source>
        <dbReference type="PROSITE-ProRule" id="PRU01091"/>
    </source>
</evidence>
<evidence type="ECO:0000256" key="5">
    <source>
        <dbReference type="ARBA" id="ARBA00024867"/>
    </source>
</evidence>
<dbReference type="InterPro" id="IPR036388">
    <property type="entry name" value="WH-like_DNA-bd_sf"/>
</dbReference>
<dbReference type="Gene3D" id="3.40.50.2300">
    <property type="match status" value="1"/>
</dbReference>
<dbReference type="Pfam" id="PF00072">
    <property type="entry name" value="Response_reg"/>
    <property type="match status" value="1"/>
</dbReference>
<dbReference type="InterPro" id="IPR001867">
    <property type="entry name" value="OmpR/PhoB-type_DNA-bd"/>
</dbReference>
<dbReference type="Pfam" id="PF00486">
    <property type="entry name" value="Trans_reg_C"/>
    <property type="match status" value="1"/>
</dbReference>
<dbReference type="InterPro" id="IPR011006">
    <property type="entry name" value="CheY-like_superfamily"/>
</dbReference>
<evidence type="ECO:0000256" key="3">
    <source>
        <dbReference type="ARBA" id="ARBA00023125"/>
    </source>
</evidence>
<name>A0ABR8Q6K1_9CLOT</name>
<evidence type="ECO:0000313" key="11">
    <source>
        <dbReference type="Proteomes" id="UP000640335"/>
    </source>
</evidence>
<feature type="domain" description="OmpR/PhoB-type" evidence="9">
    <location>
        <begin position="143"/>
        <end position="242"/>
    </location>
</feature>
<keyword evidence="2" id="KW-0805">Transcription regulation</keyword>
<accession>A0ABR8Q6K1</accession>
<dbReference type="SMART" id="SM00448">
    <property type="entry name" value="REC"/>
    <property type="match status" value="1"/>
</dbReference>
<dbReference type="InterPro" id="IPR039420">
    <property type="entry name" value="WalR-like"/>
</dbReference>
<comment type="caution">
    <text evidence="10">The sequence shown here is derived from an EMBL/GenBank/DDBJ whole genome shotgun (WGS) entry which is preliminary data.</text>
</comment>
<dbReference type="SUPFAM" id="SSF52172">
    <property type="entry name" value="CheY-like"/>
    <property type="match status" value="1"/>
</dbReference>
<feature type="modified residue" description="4-aspartylphosphate" evidence="6">
    <location>
        <position position="59"/>
    </location>
</feature>
<organism evidence="10 11">
    <name type="scientific">Clostridium gallinarum</name>
    <dbReference type="NCBI Taxonomy" id="2762246"/>
    <lineage>
        <taxon>Bacteria</taxon>
        <taxon>Bacillati</taxon>
        <taxon>Bacillota</taxon>
        <taxon>Clostridia</taxon>
        <taxon>Eubacteriales</taxon>
        <taxon>Clostridiaceae</taxon>
        <taxon>Clostridium</taxon>
    </lineage>
</organism>
<evidence type="ECO:0000256" key="1">
    <source>
        <dbReference type="ARBA" id="ARBA00018672"/>
    </source>
</evidence>
<keyword evidence="4" id="KW-0804">Transcription</keyword>
<evidence type="ECO:0000256" key="4">
    <source>
        <dbReference type="ARBA" id="ARBA00023163"/>
    </source>
</evidence>
<dbReference type="InterPro" id="IPR016032">
    <property type="entry name" value="Sig_transdc_resp-reg_C-effctor"/>
</dbReference>
<dbReference type="PANTHER" id="PTHR48111">
    <property type="entry name" value="REGULATOR OF RPOS"/>
    <property type="match status" value="1"/>
</dbReference>
<evidence type="ECO:0000259" key="8">
    <source>
        <dbReference type="PROSITE" id="PS50110"/>
    </source>
</evidence>
<sequence length="242" mass="28100">MGVNILSKERILIVDDEKEIRDLIDIYLKGEGYETLKVENGEEALNILEENDIDLIILDIMMPKVNGIEACLKIREQREMPIIMLSAKSEDIDKILGLNTGADDYLTKPFNPLELVARVKSQLRRYKKFNNIVTKAEIGEIKENILEIDEISINMETHEVFKDGIEIKLTPTEFDILTLLGENRGKVFSIENIYNSVWKQEFMQSDNTVMVHIRKVREKIEDDPRKPKYIKTVWGVGYKIDR</sequence>
<keyword evidence="11" id="KW-1185">Reference proteome</keyword>
<dbReference type="SMART" id="SM00862">
    <property type="entry name" value="Trans_reg_C"/>
    <property type="match status" value="1"/>
</dbReference>
<feature type="DNA-binding region" description="OmpR/PhoB-type" evidence="7">
    <location>
        <begin position="143"/>
        <end position="242"/>
    </location>
</feature>
<comment type="function">
    <text evidence="5">May play the central regulatory role in sporulation. It may be an element of the effector pathway responsible for the activation of sporulation genes in response to nutritional stress. Spo0A may act in concert with spo0H (a sigma factor) to control the expression of some genes that are critical to the sporulation process.</text>
</comment>
<dbReference type="InterPro" id="IPR001789">
    <property type="entry name" value="Sig_transdc_resp-reg_receiver"/>
</dbReference>
<proteinExistence type="predicted"/>
<dbReference type="CDD" id="cd00383">
    <property type="entry name" value="trans_reg_C"/>
    <property type="match status" value="1"/>
</dbReference>
<dbReference type="RefSeq" id="WP_191750663.1">
    <property type="nucleotide sequence ID" value="NZ_JACSQZ010000049.1"/>
</dbReference>
<evidence type="ECO:0000256" key="6">
    <source>
        <dbReference type="PROSITE-ProRule" id="PRU00169"/>
    </source>
</evidence>
<feature type="domain" description="Response regulatory" evidence="8">
    <location>
        <begin position="10"/>
        <end position="123"/>
    </location>
</feature>
<reference evidence="10 11" key="1">
    <citation type="submission" date="2020-08" db="EMBL/GenBank/DDBJ databases">
        <title>A Genomic Blueprint of the Chicken Gut Microbiome.</title>
        <authorList>
            <person name="Gilroy R."/>
            <person name="Ravi A."/>
            <person name="Getino M."/>
            <person name="Pursley I."/>
            <person name="Horton D.L."/>
            <person name="Alikhan N.-F."/>
            <person name="Baker D."/>
            <person name="Gharbi K."/>
            <person name="Hall N."/>
            <person name="Watson M."/>
            <person name="Adriaenssens E.M."/>
            <person name="Foster-Nyarko E."/>
            <person name="Jarju S."/>
            <person name="Secka A."/>
            <person name="Antonio M."/>
            <person name="Oren A."/>
            <person name="Chaudhuri R."/>
            <person name="La Ragione R.M."/>
            <person name="Hildebrand F."/>
            <person name="Pallen M.J."/>
        </authorList>
    </citation>
    <scope>NUCLEOTIDE SEQUENCE [LARGE SCALE GENOMIC DNA]</scope>
    <source>
        <strain evidence="10 11">Sa3CUN1</strain>
    </source>
</reference>
<dbReference type="PROSITE" id="PS50110">
    <property type="entry name" value="RESPONSE_REGULATORY"/>
    <property type="match status" value="1"/>
</dbReference>
<dbReference type="PANTHER" id="PTHR48111:SF2">
    <property type="entry name" value="RESPONSE REGULATOR SAER"/>
    <property type="match status" value="1"/>
</dbReference>
<dbReference type="PROSITE" id="PS51755">
    <property type="entry name" value="OMPR_PHOB"/>
    <property type="match status" value="1"/>
</dbReference>
<keyword evidence="3 7" id="KW-0238">DNA-binding</keyword>
<protein>
    <recommendedName>
        <fullName evidence="1">Stage 0 sporulation protein A homolog</fullName>
    </recommendedName>
</protein>
<evidence type="ECO:0000256" key="2">
    <source>
        <dbReference type="ARBA" id="ARBA00023015"/>
    </source>
</evidence>
<dbReference type="SUPFAM" id="SSF46894">
    <property type="entry name" value="C-terminal effector domain of the bipartite response regulators"/>
    <property type="match status" value="1"/>
</dbReference>
<evidence type="ECO:0000259" key="9">
    <source>
        <dbReference type="PROSITE" id="PS51755"/>
    </source>
</evidence>
<gene>
    <name evidence="10" type="ORF">H9660_12210</name>
</gene>
<dbReference type="Gene3D" id="6.10.250.690">
    <property type="match status" value="1"/>
</dbReference>
<dbReference type="Proteomes" id="UP000640335">
    <property type="component" value="Unassembled WGS sequence"/>
</dbReference>